<accession>A0A382C4Z6</accession>
<dbReference type="GO" id="GO:0008168">
    <property type="term" value="F:methyltransferase activity"/>
    <property type="evidence" value="ECO:0007669"/>
    <property type="project" value="UniProtKB-KW"/>
</dbReference>
<keyword evidence="1" id="KW-0489">Methyltransferase</keyword>
<reference evidence="3" key="1">
    <citation type="submission" date="2018-05" db="EMBL/GenBank/DDBJ databases">
        <authorList>
            <person name="Lanie J.A."/>
            <person name="Ng W.-L."/>
            <person name="Kazmierczak K.M."/>
            <person name="Andrzejewski T.M."/>
            <person name="Davidsen T.M."/>
            <person name="Wayne K.J."/>
            <person name="Tettelin H."/>
            <person name="Glass J.I."/>
            <person name="Rusch D."/>
            <person name="Podicherti R."/>
            <person name="Tsui H.-C.T."/>
            <person name="Winkler M.E."/>
        </authorList>
    </citation>
    <scope>NUCLEOTIDE SEQUENCE</scope>
</reference>
<proteinExistence type="predicted"/>
<keyword evidence="2" id="KW-0808">Transferase</keyword>
<dbReference type="GO" id="GO:0032259">
    <property type="term" value="P:methylation"/>
    <property type="evidence" value="ECO:0007669"/>
    <property type="project" value="UniProtKB-KW"/>
</dbReference>
<evidence type="ECO:0000256" key="2">
    <source>
        <dbReference type="ARBA" id="ARBA00022679"/>
    </source>
</evidence>
<evidence type="ECO:0000256" key="1">
    <source>
        <dbReference type="ARBA" id="ARBA00022603"/>
    </source>
</evidence>
<dbReference type="Gene3D" id="3.40.50.150">
    <property type="entry name" value="Vaccinia Virus protein VP39"/>
    <property type="match status" value="1"/>
</dbReference>
<dbReference type="PANTHER" id="PTHR40048">
    <property type="entry name" value="RHAMNOSYL O-METHYLTRANSFERASE"/>
    <property type="match status" value="1"/>
</dbReference>
<sequence>MSVLDKLPRRFKNRVRLVFAAIFSKSSDLEATMISTSKAYEFLNTTPPNVVLRGWGNPYDILPGVLNTYDSLDNETLQFADRKKHPQSSEEDVLQLLYNITRQTKSKTIIEVGVFHGAASLSMSQGINENGGGEIHLIDISEEFLQDAFDKISQKNWEVNIHKHHIKVNKETEWDKLITTGIAGLPKADIIFIDAGHSYEEVKNDVKQYQSLVSPGGLLILHDTIQLKGPRRVVSEMFDKGLKFCSLTTSYGCGLTIIRC</sequence>
<evidence type="ECO:0000313" key="3">
    <source>
        <dbReference type="EMBL" id="SVB20954.1"/>
    </source>
</evidence>
<organism evidence="3">
    <name type="scientific">marine metagenome</name>
    <dbReference type="NCBI Taxonomy" id="408172"/>
    <lineage>
        <taxon>unclassified sequences</taxon>
        <taxon>metagenomes</taxon>
        <taxon>ecological metagenomes</taxon>
    </lineage>
</organism>
<gene>
    <name evidence="3" type="ORF">METZ01_LOCUS173808</name>
</gene>
<dbReference type="SUPFAM" id="SSF53335">
    <property type="entry name" value="S-adenosyl-L-methionine-dependent methyltransferases"/>
    <property type="match status" value="1"/>
</dbReference>
<name>A0A382C4Z6_9ZZZZ</name>
<evidence type="ECO:0008006" key="4">
    <source>
        <dbReference type="Google" id="ProtNLM"/>
    </source>
</evidence>
<protein>
    <recommendedName>
        <fullName evidence="4">Methyltransferase domain-containing protein</fullName>
    </recommendedName>
</protein>
<dbReference type="CDD" id="cd02440">
    <property type="entry name" value="AdoMet_MTases"/>
    <property type="match status" value="1"/>
</dbReference>
<dbReference type="GO" id="GO:0071770">
    <property type="term" value="P:DIM/DIP cell wall layer assembly"/>
    <property type="evidence" value="ECO:0007669"/>
    <property type="project" value="TreeGrafter"/>
</dbReference>
<dbReference type="InterPro" id="IPR029063">
    <property type="entry name" value="SAM-dependent_MTases_sf"/>
</dbReference>
<dbReference type="EMBL" id="UINC01032764">
    <property type="protein sequence ID" value="SVB20954.1"/>
    <property type="molecule type" value="Genomic_DNA"/>
</dbReference>
<dbReference type="Pfam" id="PF13578">
    <property type="entry name" value="Methyltransf_24"/>
    <property type="match status" value="1"/>
</dbReference>
<dbReference type="GO" id="GO:0005886">
    <property type="term" value="C:plasma membrane"/>
    <property type="evidence" value="ECO:0007669"/>
    <property type="project" value="TreeGrafter"/>
</dbReference>
<dbReference type="PANTHER" id="PTHR40048:SF1">
    <property type="entry name" value="RHAMNOSYL O-METHYLTRANSFERASE"/>
    <property type="match status" value="1"/>
</dbReference>
<dbReference type="AlphaFoldDB" id="A0A382C4Z6"/>